<sequence>MFTRAAKELLRNTISSVDHHNRVLEEQEMWRQWELEKGLTMMVSDEALRARQHSQRSLQRGSKRQRSPEPSLPPAGSSSSQERWGHSGYRELYPEEFSPPREKRQRRSSNRHHNGKSHHRHRKSRHKKASSQEGRRSRSRHRHRCRDSSTSSSSSDSSTSSSDSSTNSSESSDTELVWEERKT</sequence>
<protein>
    <submittedName>
        <fullName evidence="2">Uncharacterized protein</fullName>
    </submittedName>
</protein>
<reference evidence="2" key="1">
    <citation type="journal article" date="2016" name="Ticks Tick Borne Dis.">
        <title>De novo assembly and annotation of the salivary gland transcriptome of Rhipicephalus appendiculatus male and female ticks during blood feeding.</title>
        <authorList>
            <person name="de Castro M.H."/>
            <person name="de Klerk D."/>
            <person name="Pienaar R."/>
            <person name="Latif A.A."/>
            <person name="Rees D.J."/>
            <person name="Mans B.J."/>
        </authorList>
    </citation>
    <scope>NUCLEOTIDE SEQUENCE</scope>
    <source>
        <tissue evidence="2">Salivary glands</tissue>
    </source>
</reference>
<feature type="compositionally biased region" description="Low complexity" evidence="1">
    <location>
        <begin position="148"/>
        <end position="171"/>
    </location>
</feature>
<evidence type="ECO:0000256" key="1">
    <source>
        <dbReference type="SAM" id="MobiDB-lite"/>
    </source>
</evidence>
<proteinExistence type="predicted"/>
<dbReference type="InterPro" id="IPR043407">
    <property type="entry name" value="Nkap_D1"/>
</dbReference>
<dbReference type="AlphaFoldDB" id="A0A131Z406"/>
<feature type="region of interest" description="Disordered" evidence="1">
    <location>
        <begin position="46"/>
        <end position="183"/>
    </location>
</feature>
<dbReference type="EMBL" id="GEDV01002418">
    <property type="protein sequence ID" value="JAP86139.1"/>
    <property type="molecule type" value="Transcribed_RNA"/>
</dbReference>
<name>A0A131Z406_RHIAP</name>
<dbReference type="PANTHER" id="PTHR46940">
    <property type="entry name" value="NKAP DOMAIN-CONTAINING 1"/>
    <property type="match status" value="1"/>
</dbReference>
<feature type="compositionally biased region" description="Basic and acidic residues" evidence="1">
    <location>
        <begin position="83"/>
        <end position="102"/>
    </location>
</feature>
<dbReference type="PANTHER" id="PTHR46940:SF1">
    <property type="entry name" value="NKAP DOMAIN CONTAINING 1"/>
    <property type="match status" value="1"/>
</dbReference>
<feature type="compositionally biased region" description="Basic residues" evidence="1">
    <location>
        <begin position="103"/>
        <end position="129"/>
    </location>
</feature>
<accession>A0A131Z406</accession>
<organism evidence="2">
    <name type="scientific">Rhipicephalus appendiculatus</name>
    <name type="common">Brown ear tick</name>
    <dbReference type="NCBI Taxonomy" id="34631"/>
    <lineage>
        <taxon>Eukaryota</taxon>
        <taxon>Metazoa</taxon>
        <taxon>Ecdysozoa</taxon>
        <taxon>Arthropoda</taxon>
        <taxon>Chelicerata</taxon>
        <taxon>Arachnida</taxon>
        <taxon>Acari</taxon>
        <taxon>Parasitiformes</taxon>
        <taxon>Ixodida</taxon>
        <taxon>Ixodoidea</taxon>
        <taxon>Ixodidae</taxon>
        <taxon>Rhipicephalinae</taxon>
        <taxon>Rhipicephalus</taxon>
        <taxon>Rhipicephalus</taxon>
    </lineage>
</organism>
<evidence type="ECO:0000313" key="2">
    <source>
        <dbReference type="EMBL" id="JAP86139.1"/>
    </source>
</evidence>